<evidence type="ECO:0000313" key="2">
    <source>
        <dbReference type="Proteomes" id="UP000299102"/>
    </source>
</evidence>
<organism evidence="1 2">
    <name type="scientific">Eumeta variegata</name>
    <name type="common">Bagworm moth</name>
    <name type="synonym">Eumeta japonica</name>
    <dbReference type="NCBI Taxonomy" id="151549"/>
    <lineage>
        <taxon>Eukaryota</taxon>
        <taxon>Metazoa</taxon>
        <taxon>Ecdysozoa</taxon>
        <taxon>Arthropoda</taxon>
        <taxon>Hexapoda</taxon>
        <taxon>Insecta</taxon>
        <taxon>Pterygota</taxon>
        <taxon>Neoptera</taxon>
        <taxon>Endopterygota</taxon>
        <taxon>Lepidoptera</taxon>
        <taxon>Glossata</taxon>
        <taxon>Ditrysia</taxon>
        <taxon>Tineoidea</taxon>
        <taxon>Psychidae</taxon>
        <taxon>Oiketicinae</taxon>
        <taxon>Eumeta</taxon>
    </lineage>
</organism>
<dbReference type="EMBL" id="BGZK01001348">
    <property type="protein sequence ID" value="GBP77838.1"/>
    <property type="molecule type" value="Genomic_DNA"/>
</dbReference>
<reference evidence="1 2" key="1">
    <citation type="journal article" date="2019" name="Commun. Biol.">
        <title>The bagworm genome reveals a unique fibroin gene that provides high tensile strength.</title>
        <authorList>
            <person name="Kono N."/>
            <person name="Nakamura H."/>
            <person name="Ohtoshi R."/>
            <person name="Tomita M."/>
            <person name="Numata K."/>
            <person name="Arakawa K."/>
        </authorList>
    </citation>
    <scope>NUCLEOTIDE SEQUENCE [LARGE SCALE GENOMIC DNA]</scope>
</reference>
<comment type="caution">
    <text evidence="1">The sequence shown here is derived from an EMBL/GenBank/DDBJ whole genome shotgun (WGS) entry which is preliminary data.</text>
</comment>
<name>A0A4C1YNV9_EUMVA</name>
<accession>A0A4C1YNV9</accession>
<evidence type="ECO:0000313" key="1">
    <source>
        <dbReference type="EMBL" id="GBP77838.1"/>
    </source>
</evidence>
<keyword evidence="2" id="KW-1185">Reference proteome</keyword>
<gene>
    <name evidence="1" type="ORF">EVAR_34381_1</name>
</gene>
<dbReference type="AlphaFoldDB" id="A0A4C1YNV9"/>
<protein>
    <submittedName>
        <fullName evidence="1">Uncharacterized protein</fullName>
    </submittedName>
</protein>
<sequence length="68" mass="7897">MDVYRVFVLQKRAIREIFGLEPYASLIKNRMVGTAIQFCDIDSGPYRNGRRYPALLNDYRQRSAAQPS</sequence>
<proteinExistence type="predicted"/>
<dbReference type="Proteomes" id="UP000299102">
    <property type="component" value="Unassembled WGS sequence"/>
</dbReference>